<proteinExistence type="predicted"/>
<name>A0A6J7KQ09_9ZZZZ</name>
<dbReference type="EMBL" id="CAFBNQ010000038">
    <property type="protein sequence ID" value="CAB4956519.1"/>
    <property type="molecule type" value="Genomic_DNA"/>
</dbReference>
<organism evidence="1">
    <name type="scientific">freshwater metagenome</name>
    <dbReference type="NCBI Taxonomy" id="449393"/>
    <lineage>
        <taxon>unclassified sequences</taxon>
        <taxon>metagenomes</taxon>
        <taxon>ecological metagenomes</taxon>
    </lineage>
</organism>
<sequence length="96" mass="10554">MRFINLSDSDSITMLNAFALPAASVPPSKVATVNEREGNPFSAKTIAGRVETNNSSTTRNFMRSTNPRTLIEVFKRELLGTGQDYSALMSRVLMVL</sequence>
<gene>
    <name evidence="1" type="ORF">UFOPK3861_00508</name>
</gene>
<reference evidence="1" key="1">
    <citation type="submission" date="2020-05" db="EMBL/GenBank/DDBJ databases">
        <authorList>
            <person name="Chiriac C."/>
            <person name="Salcher M."/>
            <person name="Ghai R."/>
            <person name="Kavagutti S V."/>
        </authorList>
    </citation>
    <scope>NUCLEOTIDE SEQUENCE</scope>
</reference>
<accession>A0A6J7KQ09</accession>
<evidence type="ECO:0000313" key="1">
    <source>
        <dbReference type="EMBL" id="CAB4956519.1"/>
    </source>
</evidence>
<dbReference type="AlphaFoldDB" id="A0A6J7KQ09"/>
<protein>
    <submittedName>
        <fullName evidence="1">Unannotated protein</fullName>
    </submittedName>
</protein>